<dbReference type="GO" id="GO:0016272">
    <property type="term" value="C:prefoldin complex"/>
    <property type="evidence" value="ECO:0007669"/>
    <property type="project" value="InterPro"/>
</dbReference>
<comment type="caution">
    <text evidence="4">The sequence shown here is derived from an EMBL/GenBank/DDBJ whole genome shotgun (WGS) entry which is preliminary data.</text>
</comment>
<dbReference type="Pfam" id="PF01920">
    <property type="entry name" value="Prefoldin_2"/>
    <property type="match status" value="1"/>
</dbReference>
<dbReference type="EMBL" id="MPUH01000809">
    <property type="protein sequence ID" value="OMJ73619.1"/>
    <property type="molecule type" value="Genomic_DNA"/>
</dbReference>
<dbReference type="PANTHER" id="PTHR21100">
    <property type="entry name" value="PREFOLDIN SUBUNIT 4"/>
    <property type="match status" value="1"/>
</dbReference>
<dbReference type="AlphaFoldDB" id="A0A1R2BA22"/>
<dbReference type="PANTHER" id="PTHR21100:SF9">
    <property type="entry name" value="PREFOLDIN SUBUNIT 4"/>
    <property type="match status" value="1"/>
</dbReference>
<dbReference type="InterPro" id="IPR016661">
    <property type="entry name" value="PFDN4"/>
</dbReference>
<sequence>MAAPSLDILKEDQVRINKYSYLNMQNHEVQRELKINEEKVNALQDALDELEIAMESEVRIMIGESFVLCSEENALSRLEKLRDVKKEELNRLRAQAEISQKEMNALKTYLYAKFGSSINLEED</sequence>
<dbReference type="Proteomes" id="UP000187209">
    <property type="component" value="Unassembled WGS sequence"/>
</dbReference>
<keyword evidence="5" id="KW-1185">Reference proteome</keyword>
<protein>
    <recommendedName>
        <fullName evidence="6">Prefoldin subunit 4</fullName>
    </recommendedName>
</protein>
<dbReference type="GO" id="GO:0051082">
    <property type="term" value="F:unfolded protein binding"/>
    <property type="evidence" value="ECO:0007669"/>
    <property type="project" value="InterPro"/>
</dbReference>
<dbReference type="GO" id="GO:0005737">
    <property type="term" value="C:cytoplasm"/>
    <property type="evidence" value="ECO:0007669"/>
    <property type="project" value="TreeGrafter"/>
</dbReference>
<feature type="coiled-coil region" evidence="3">
    <location>
        <begin position="26"/>
        <end position="109"/>
    </location>
</feature>
<dbReference type="SUPFAM" id="SSF46579">
    <property type="entry name" value="Prefoldin"/>
    <property type="match status" value="1"/>
</dbReference>
<keyword evidence="3" id="KW-0175">Coiled coil</keyword>
<evidence type="ECO:0000313" key="5">
    <source>
        <dbReference type="Proteomes" id="UP000187209"/>
    </source>
</evidence>
<name>A0A1R2BA22_9CILI</name>
<evidence type="ECO:0000313" key="4">
    <source>
        <dbReference type="EMBL" id="OMJ73619.1"/>
    </source>
</evidence>
<reference evidence="4 5" key="1">
    <citation type="submission" date="2016-11" db="EMBL/GenBank/DDBJ databases">
        <title>The macronuclear genome of Stentor coeruleus: a giant cell with tiny introns.</title>
        <authorList>
            <person name="Slabodnick M."/>
            <person name="Ruby J.G."/>
            <person name="Reiff S.B."/>
            <person name="Swart E.C."/>
            <person name="Gosai S."/>
            <person name="Prabakaran S."/>
            <person name="Witkowska E."/>
            <person name="Larue G.E."/>
            <person name="Fisher S."/>
            <person name="Freeman R.M."/>
            <person name="Gunawardena J."/>
            <person name="Chu W."/>
            <person name="Stover N.A."/>
            <person name="Gregory B.D."/>
            <person name="Nowacki M."/>
            <person name="Derisi J."/>
            <person name="Roy S.W."/>
            <person name="Marshall W.F."/>
            <person name="Sood P."/>
        </authorList>
    </citation>
    <scope>NUCLEOTIDE SEQUENCE [LARGE SCALE GENOMIC DNA]</scope>
    <source>
        <strain evidence="4">WM001</strain>
    </source>
</reference>
<evidence type="ECO:0000256" key="3">
    <source>
        <dbReference type="SAM" id="Coils"/>
    </source>
</evidence>
<proteinExistence type="inferred from homology"/>
<gene>
    <name evidence="4" type="ORF">SteCoe_27664</name>
</gene>
<evidence type="ECO:0000256" key="2">
    <source>
        <dbReference type="ARBA" id="ARBA00023186"/>
    </source>
</evidence>
<accession>A0A1R2BA22</accession>
<comment type="similarity">
    <text evidence="1">Belongs to the prefoldin subunit beta family.</text>
</comment>
<organism evidence="4 5">
    <name type="scientific">Stentor coeruleus</name>
    <dbReference type="NCBI Taxonomy" id="5963"/>
    <lineage>
        <taxon>Eukaryota</taxon>
        <taxon>Sar</taxon>
        <taxon>Alveolata</taxon>
        <taxon>Ciliophora</taxon>
        <taxon>Postciliodesmatophora</taxon>
        <taxon>Heterotrichea</taxon>
        <taxon>Heterotrichida</taxon>
        <taxon>Stentoridae</taxon>
        <taxon>Stentor</taxon>
    </lineage>
</organism>
<keyword evidence="2" id="KW-0143">Chaperone</keyword>
<evidence type="ECO:0008006" key="6">
    <source>
        <dbReference type="Google" id="ProtNLM"/>
    </source>
</evidence>
<dbReference type="InterPro" id="IPR002777">
    <property type="entry name" value="PFD_beta-like"/>
</dbReference>
<dbReference type="GO" id="GO:0006457">
    <property type="term" value="P:protein folding"/>
    <property type="evidence" value="ECO:0007669"/>
    <property type="project" value="InterPro"/>
</dbReference>
<evidence type="ECO:0000256" key="1">
    <source>
        <dbReference type="ARBA" id="ARBA00008045"/>
    </source>
</evidence>
<dbReference type="OrthoDB" id="10250441at2759"/>